<sequence length="212" mass="23892">MEPFLGTWKIEKSEGFDDIMERLGVNFITRKAGNKMKPNWIVKDLGDGRYLMRSESIIKTTEFTFRIGEEFQEKTPDGREVMSTITFDGSVMKQVQVGEKKTTYIERSISGNTLTTIVKVDELDKRHSENNGQPCHGTWKMDKSDGIDGIMDVSTLASDIWKAGNAMKPNWVARNLGNGLYQMKCESEESQETTPDGPEIMSTVTFVGALMK</sequence>
<keyword evidence="2" id="KW-0446">Lipid-binding</keyword>
<evidence type="ECO:0000313" key="6">
    <source>
        <dbReference type="Proteomes" id="UP000274504"/>
    </source>
</evidence>
<dbReference type="EMBL" id="UYSG01003060">
    <property type="protein sequence ID" value="VDL57921.1"/>
    <property type="molecule type" value="Genomic_DNA"/>
</dbReference>
<name>A0A0R3SKZ0_HYMDI</name>
<proteinExistence type="inferred from homology"/>
<dbReference type="PROSITE" id="PS00214">
    <property type="entry name" value="FABP"/>
    <property type="match status" value="1"/>
</dbReference>
<comment type="similarity">
    <text evidence="1 3">Belongs to the calycin superfamily. Fatty-acid binding protein (FABP) family.</text>
</comment>
<protein>
    <submittedName>
        <fullName evidence="7">FABP domain-containing protein</fullName>
    </submittedName>
</protein>
<organism evidence="7">
    <name type="scientific">Hymenolepis diminuta</name>
    <name type="common">Rat tapeworm</name>
    <dbReference type="NCBI Taxonomy" id="6216"/>
    <lineage>
        <taxon>Eukaryota</taxon>
        <taxon>Metazoa</taxon>
        <taxon>Spiralia</taxon>
        <taxon>Lophotrochozoa</taxon>
        <taxon>Platyhelminthes</taxon>
        <taxon>Cestoda</taxon>
        <taxon>Eucestoda</taxon>
        <taxon>Cyclophyllidea</taxon>
        <taxon>Hymenolepididae</taxon>
        <taxon>Hymenolepis</taxon>
    </lineage>
</organism>
<accession>A0A0R3SKZ0</accession>
<dbReference type="OrthoDB" id="412780at2759"/>
<keyword evidence="3" id="KW-0813">Transport</keyword>
<gene>
    <name evidence="5" type="ORF">HDID_LOCUS5603</name>
</gene>
<reference evidence="5 6" key="2">
    <citation type="submission" date="2018-11" db="EMBL/GenBank/DDBJ databases">
        <authorList>
            <consortium name="Pathogen Informatics"/>
        </authorList>
    </citation>
    <scope>NUCLEOTIDE SEQUENCE [LARGE SCALE GENOMIC DNA]</scope>
</reference>
<dbReference type="InterPro" id="IPR012674">
    <property type="entry name" value="Calycin"/>
</dbReference>
<dbReference type="STRING" id="6216.A0A0R3SKZ0"/>
<evidence type="ECO:0000313" key="5">
    <source>
        <dbReference type="EMBL" id="VDL57921.1"/>
    </source>
</evidence>
<evidence type="ECO:0000256" key="3">
    <source>
        <dbReference type="RuleBase" id="RU003696"/>
    </source>
</evidence>
<dbReference type="InterPro" id="IPR031259">
    <property type="entry name" value="ILBP"/>
</dbReference>
<evidence type="ECO:0000259" key="4">
    <source>
        <dbReference type="PROSITE" id="PS00214"/>
    </source>
</evidence>
<evidence type="ECO:0000313" key="7">
    <source>
        <dbReference type="WBParaSite" id="HDID_0000560501-mRNA-1"/>
    </source>
</evidence>
<dbReference type="Gene3D" id="2.40.128.20">
    <property type="match status" value="1"/>
</dbReference>
<dbReference type="AlphaFoldDB" id="A0A0R3SKZ0"/>
<dbReference type="WBParaSite" id="HDID_0000560501-mRNA-1">
    <property type="protein sequence ID" value="HDID_0000560501-mRNA-1"/>
    <property type="gene ID" value="HDID_0000560501"/>
</dbReference>
<evidence type="ECO:0000256" key="1">
    <source>
        <dbReference type="ARBA" id="ARBA00008390"/>
    </source>
</evidence>
<dbReference type="SUPFAM" id="SSF50814">
    <property type="entry name" value="Lipocalins"/>
    <property type="match status" value="2"/>
</dbReference>
<feature type="domain" description="Cytosolic fatty-acid binding proteins" evidence="4">
    <location>
        <begin position="6"/>
        <end position="23"/>
    </location>
</feature>
<dbReference type="Pfam" id="PF00061">
    <property type="entry name" value="Lipocalin"/>
    <property type="match status" value="1"/>
</dbReference>
<evidence type="ECO:0000256" key="2">
    <source>
        <dbReference type="ARBA" id="ARBA00023121"/>
    </source>
</evidence>
<dbReference type="PRINTS" id="PR00178">
    <property type="entry name" value="FATTYACIDBP"/>
</dbReference>
<dbReference type="PANTHER" id="PTHR11955">
    <property type="entry name" value="FATTY ACID BINDING PROTEIN"/>
    <property type="match status" value="1"/>
</dbReference>
<dbReference type="InterPro" id="IPR000463">
    <property type="entry name" value="Fatty_acid-bd"/>
</dbReference>
<dbReference type="GO" id="GO:0008289">
    <property type="term" value="F:lipid binding"/>
    <property type="evidence" value="ECO:0007669"/>
    <property type="project" value="UniProtKB-KW"/>
</dbReference>
<dbReference type="Proteomes" id="UP000274504">
    <property type="component" value="Unassembled WGS sequence"/>
</dbReference>
<dbReference type="CDD" id="cd00742">
    <property type="entry name" value="FABP"/>
    <property type="match status" value="1"/>
</dbReference>
<dbReference type="InterPro" id="IPR000566">
    <property type="entry name" value="Lipocln_cytosolic_FA-bd_dom"/>
</dbReference>
<reference evidence="7" key="1">
    <citation type="submission" date="2017-02" db="UniProtKB">
        <authorList>
            <consortium name="WormBaseParasite"/>
        </authorList>
    </citation>
    <scope>IDENTIFICATION</scope>
</reference>